<name>A0ABX8CW76_9NOCA</name>
<feature type="domain" description="AB hydrolase-1" evidence="2">
    <location>
        <begin position="141"/>
        <end position="329"/>
    </location>
</feature>
<dbReference type="PANTHER" id="PTHR22946">
    <property type="entry name" value="DIENELACTONE HYDROLASE DOMAIN-CONTAINING PROTEIN-RELATED"/>
    <property type="match status" value="1"/>
</dbReference>
<dbReference type="InterPro" id="IPR000073">
    <property type="entry name" value="AB_hydrolase_1"/>
</dbReference>
<accession>A0ABX8CW76</accession>
<proteinExistence type="inferred from homology"/>
<protein>
    <submittedName>
        <fullName evidence="3">Alpha/beta fold hydrolase</fullName>
    </submittedName>
</protein>
<dbReference type="EMBL" id="CP074371">
    <property type="protein sequence ID" value="QVI23423.1"/>
    <property type="molecule type" value="Genomic_DNA"/>
</dbReference>
<reference evidence="3 4" key="1">
    <citation type="submission" date="2021-04" db="EMBL/GenBank/DDBJ databases">
        <title>Nocardia tengchongensis.</title>
        <authorList>
            <person name="Zhuang k."/>
            <person name="Ran Y."/>
            <person name="Li W."/>
        </authorList>
    </citation>
    <scope>NUCLEOTIDE SEQUENCE [LARGE SCALE GENOMIC DNA]</scope>
    <source>
        <strain evidence="3 4">CFH S0057</strain>
    </source>
</reference>
<dbReference type="InterPro" id="IPR050261">
    <property type="entry name" value="FrsA_esterase"/>
</dbReference>
<dbReference type="GO" id="GO:0016787">
    <property type="term" value="F:hydrolase activity"/>
    <property type="evidence" value="ECO:0007669"/>
    <property type="project" value="UniProtKB-KW"/>
</dbReference>
<evidence type="ECO:0000313" key="3">
    <source>
        <dbReference type="EMBL" id="QVI23423.1"/>
    </source>
</evidence>
<evidence type="ECO:0000313" key="4">
    <source>
        <dbReference type="Proteomes" id="UP000683310"/>
    </source>
</evidence>
<evidence type="ECO:0000256" key="1">
    <source>
        <dbReference type="ARBA" id="ARBA00038115"/>
    </source>
</evidence>
<dbReference type="Proteomes" id="UP000683310">
    <property type="component" value="Chromosome"/>
</dbReference>
<dbReference type="InterPro" id="IPR029058">
    <property type="entry name" value="AB_hydrolase_fold"/>
</dbReference>
<dbReference type="Pfam" id="PF12697">
    <property type="entry name" value="Abhydrolase_6"/>
    <property type="match status" value="1"/>
</dbReference>
<keyword evidence="4" id="KW-1185">Reference proteome</keyword>
<gene>
    <name evidence="3" type="ORF">KHQ06_11385</name>
</gene>
<dbReference type="PANTHER" id="PTHR22946:SF12">
    <property type="entry name" value="CONIDIAL PIGMENT BIOSYNTHESIS PROTEIN AYG1 (AFU_ORTHOLOGUE AFUA_2G17550)"/>
    <property type="match status" value="1"/>
</dbReference>
<dbReference type="Gene3D" id="3.40.50.1820">
    <property type="entry name" value="alpha/beta hydrolase"/>
    <property type="match status" value="1"/>
</dbReference>
<comment type="similarity">
    <text evidence="1">Belongs to the AB hydrolase superfamily. FUS2 hydrolase family.</text>
</comment>
<sequence>MAFHWKLDPQELFVERYPQMVGTGLPAADVDGARAAIADMWADAPSGWVHEWSRLGAKYARAGEHRLAALAYGWAKFPTLADAAKRAALTRQVDQYLLAAPDFGIDFERTMVEAPDRGARVEVPVHLLTPPGWSSTDPVLIASGGVDSWKMDLHALFADLAVRTGLRVLAFDIPGTGETNAPLSADTGYGVVRALIDRARTLGGGPVAHLGISMGGYYAARSGLAGEVDAAIVLGGPVERSFDPDRTWAFGMRGIVGNALGFDSEPTDAELTRRMSDFTLREWLDRDRNAPMLVLNGADDVHIPRADTLVFEGRRDTDVHLLPDTGHCAITKLPEATRLMVDWLTHTAHW</sequence>
<dbReference type="SUPFAM" id="SSF53474">
    <property type="entry name" value="alpha/beta-Hydrolases"/>
    <property type="match status" value="1"/>
</dbReference>
<organism evidence="3 4">
    <name type="scientific">Nocardia tengchongensis</name>
    <dbReference type="NCBI Taxonomy" id="2055889"/>
    <lineage>
        <taxon>Bacteria</taxon>
        <taxon>Bacillati</taxon>
        <taxon>Actinomycetota</taxon>
        <taxon>Actinomycetes</taxon>
        <taxon>Mycobacteriales</taxon>
        <taxon>Nocardiaceae</taxon>
        <taxon>Nocardia</taxon>
    </lineage>
</organism>
<keyword evidence="3" id="KW-0378">Hydrolase</keyword>
<evidence type="ECO:0000259" key="2">
    <source>
        <dbReference type="Pfam" id="PF12697"/>
    </source>
</evidence>